<organism evidence="2 3">
    <name type="scientific">Hippocampus comes</name>
    <name type="common">Tiger tail seahorse</name>
    <dbReference type="NCBI Taxonomy" id="109280"/>
    <lineage>
        <taxon>Eukaryota</taxon>
        <taxon>Metazoa</taxon>
        <taxon>Chordata</taxon>
        <taxon>Craniata</taxon>
        <taxon>Vertebrata</taxon>
        <taxon>Euteleostomi</taxon>
        <taxon>Actinopterygii</taxon>
        <taxon>Neopterygii</taxon>
        <taxon>Teleostei</taxon>
        <taxon>Neoteleostei</taxon>
        <taxon>Acanthomorphata</taxon>
        <taxon>Syngnathiaria</taxon>
        <taxon>Syngnathiformes</taxon>
        <taxon>Syngnathoidei</taxon>
        <taxon>Syngnathidae</taxon>
        <taxon>Hippocampus</taxon>
    </lineage>
</organism>
<sequence length="181" mass="19773">SLPWTSASERGASTTMRTRLGTKWRSVSVGPSITFGCARPSVTVRLLRAAQHLSTLALERKAGLLTAEDGVRRLRLLDAKGKIWTQDMLLRVRRHDVSLLDADTELEVFPLSSVQQCQAVMNACGFDSILALVCKDSGQSKADLHLFQCDHVKAHLIRADIQSAVTDAKGGGPKKRPDVLK</sequence>
<dbReference type="GO" id="GO:0003779">
    <property type="term" value="F:actin binding"/>
    <property type="evidence" value="ECO:0007669"/>
    <property type="project" value="TreeGrafter"/>
</dbReference>
<evidence type="ECO:0000313" key="2">
    <source>
        <dbReference type="Ensembl" id="ENSHCOP00000005175.1"/>
    </source>
</evidence>
<dbReference type="OMA" id="ITFGCAR"/>
<dbReference type="InterPro" id="IPR011993">
    <property type="entry name" value="PH-like_dom_sf"/>
</dbReference>
<dbReference type="GO" id="GO:0031982">
    <property type="term" value="C:vesicle"/>
    <property type="evidence" value="ECO:0007669"/>
    <property type="project" value="TreeGrafter"/>
</dbReference>
<reference evidence="2" key="1">
    <citation type="submission" date="2025-08" db="UniProtKB">
        <authorList>
            <consortium name="Ensembl"/>
        </authorList>
    </citation>
    <scope>IDENTIFICATION</scope>
</reference>
<dbReference type="InterPro" id="IPR006020">
    <property type="entry name" value="PTB/PI_dom"/>
</dbReference>
<dbReference type="Proteomes" id="UP000264820">
    <property type="component" value="Unplaced"/>
</dbReference>
<dbReference type="InterPro" id="IPR013625">
    <property type="entry name" value="PTB"/>
</dbReference>
<dbReference type="GO" id="GO:1900029">
    <property type="term" value="P:positive regulation of ruffle assembly"/>
    <property type="evidence" value="ECO:0007669"/>
    <property type="project" value="TreeGrafter"/>
</dbReference>
<keyword evidence="3" id="KW-1185">Reference proteome</keyword>
<feature type="domain" description="PID" evidence="1">
    <location>
        <begin position="43"/>
        <end position="178"/>
    </location>
</feature>
<dbReference type="Ensembl" id="ENSHCOT00000005806.1">
    <property type="protein sequence ID" value="ENSHCOP00000005175.1"/>
    <property type="gene ID" value="ENSHCOG00000006801.1"/>
</dbReference>
<accession>A0A3Q2XKM1</accession>
<dbReference type="PANTHER" id="PTHR12287:SF21">
    <property type="entry name" value="EPIDERMAL GROWTH FACTOR RECEPTOR KINASE SUBSTRATE 8"/>
    <property type="match status" value="1"/>
</dbReference>
<dbReference type="PANTHER" id="PTHR12287">
    <property type="entry name" value="EPIDERMAL GROWTH FACTOR RECEPTOR KINASE SUBSTRATE EPS8-RELATED PROTEIN"/>
    <property type="match status" value="1"/>
</dbReference>
<protein>
    <recommendedName>
        <fullName evidence="1">PID domain-containing protein</fullName>
    </recommendedName>
</protein>
<dbReference type="GO" id="GO:0032587">
    <property type="term" value="C:ruffle membrane"/>
    <property type="evidence" value="ECO:0007669"/>
    <property type="project" value="TreeGrafter"/>
</dbReference>
<dbReference type="GO" id="GO:0035023">
    <property type="term" value="P:regulation of Rho protein signal transduction"/>
    <property type="evidence" value="ECO:0007669"/>
    <property type="project" value="TreeGrafter"/>
</dbReference>
<dbReference type="GO" id="GO:0007266">
    <property type="term" value="P:Rho protein signal transduction"/>
    <property type="evidence" value="ECO:0007669"/>
    <property type="project" value="TreeGrafter"/>
</dbReference>
<dbReference type="InterPro" id="IPR039801">
    <property type="entry name" value="EPS8-like"/>
</dbReference>
<dbReference type="Gene3D" id="2.30.29.30">
    <property type="entry name" value="Pleckstrin-homology domain (PH domain)/Phosphotyrosine-binding domain (PTB)"/>
    <property type="match status" value="1"/>
</dbReference>
<dbReference type="GeneTree" id="ENSGT00940000156403"/>
<dbReference type="CDD" id="cd01210">
    <property type="entry name" value="PTB_EPS8"/>
    <property type="match status" value="1"/>
</dbReference>
<reference evidence="2" key="2">
    <citation type="submission" date="2025-09" db="UniProtKB">
        <authorList>
            <consortium name="Ensembl"/>
        </authorList>
    </citation>
    <scope>IDENTIFICATION</scope>
</reference>
<name>A0A3Q2XKM1_HIPCM</name>
<evidence type="ECO:0000313" key="3">
    <source>
        <dbReference type="Proteomes" id="UP000264820"/>
    </source>
</evidence>
<dbReference type="Pfam" id="PF08416">
    <property type="entry name" value="PTB"/>
    <property type="match status" value="1"/>
</dbReference>
<dbReference type="STRING" id="109280.ENSHCOP00000005175"/>
<dbReference type="SMART" id="SM00462">
    <property type="entry name" value="PTB"/>
    <property type="match status" value="1"/>
</dbReference>
<dbReference type="InterPro" id="IPR033928">
    <property type="entry name" value="EPS8_PTB"/>
</dbReference>
<evidence type="ECO:0000259" key="1">
    <source>
        <dbReference type="SMART" id="SM00462"/>
    </source>
</evidence>
<dbReference type="AlphaFoldDB" id="A0A3Q2XKM1"/>
<dbReference type="SUPFAM" id="SSF50729">
    <property type="entry name" value="PH domain-like"/>
    <property type="match status" value="1"/>
</dbReference>
<proteinExistence type="predicted"/>